<feature type="region of interest" description="Disordered" evidence="8">
    <location>
        <begin position="173"/>
        <end position="213"/>
    </location>
</feature>
<name>A0A2H3EAP2_ARMGA</name>
<keyword evidence="5" id="KW-0507">mRNA processing</keyword>
<comment type="subunit">
    <text evidence="4">Part of a tri-snRNP complex.</text>
</comment>
<dbReference type="InterPro" id="IPR013957">
    <property type="entry name" value="SNRNP27"/>
</dbReference>
<dbReference type="GO" id="GO:0006397">
    <property type="term" value="P:mRNA processing"/>
    <property type="evidence" value="ECO:0007669"/>
    <property type="project" value="UniProtKB-KW"/>
</dbReference>
<dbReference type="OMA" id="ESILWHY"/>
<sequence>MLPPEVTTVVGIEAGSATQETKTATRVAVVEADDVPPALAATVRDHEVLDETETDGQETIIETMDVIVGKTPVGTENEEIEIETTDQGMGHATAMMRKVVEPAQKDVVSNDTGESILWHYEVYRLPLQVEARIPRTTRPNLDPDAPDDVQDEPIDDPDEDAMMAMMGLGGFGSTKGKHVDGNQEGTANVKKTRTWRQYMNRRGGFNRPLDKIK</sequence>
<accession>A0A2H3EAP2</accession>
<feature type="domain" description="U4/U6.U5 small nuclear ribonucleoprotein 27kDa protein" evidence="9">
    <location>
        <begin position="158"/>
        <end position="212"/>
    </location>
</feature>
<evidence type="ECO:0000313" key="11">
    <source>
        <dbReference type="Proteomes" id="UP000217790"/>
    </source>
</evidence>
<evidence type="ECO:0000256" key="1">
    <source>
        <dbReference type="ARBA" id="ARBA00003632"/>
    </source>
</evidence>
<feature type="compositionally biased region" description="Acidic residues" evidence="8">
    <location>
        <begin position="144"/>
        <end position="156"/>
    </location>
</feature>
<dbReference type="Pfam" id="PF08648">
    <property type="entry name" value="SNRNP27"/>
    <property type="match status" value="1"/>
</dbReference>
<comment type="similarity">
    <text evidence="3">Belongs to the SNUT3 family.</text>
</comment>
<dbReference type="AlphaFoldDB" id="A0A2H3EAP2"/>
<keyword evidence="7" id="KW-0539">Nucleus</keyword>
<feature type="region of interest" description="Disordered" evidence="8">
    <location>
        <begin position="135"/>
        <end position="156"/>
    </location>
</feature>
<keyword evidence="11" id="KW-1185">Reference proteome</keyword>
<dbReference type="PANTHER" id="PTHR31077:SF1">
    <property type="entry name" value="U4_U6.U5 SMALL NUCLEAR RIBONUCLEOPROTEIN 27 KDA PROTEIN"/>
    <property type="match status" value="1"/>
</dbReference>
<gene>
    <name evidence="10" type="ORF">ARMGADRAFT_1163112</name>
</gene>
<evidence type="ECO:0000256" key="3">
    <source>
        <dbReference type="ARBA" id="ARBA00008218"/>
    </source>
</evidence>
<dbReference type="InParanoid" id="A0A2H3EAP2"/>
<keyword evidence="6" id="KW-0508">mRNA splicing</keyword>
<evidence type="ECO:0000256" key="7">
    <source>
        <dbReference type="ARBA" id="ARBA00023242"/>
    </source>
</evidence>
<comment type="function">
    <text evidence="1">May play a role in mRNA splicing.</text>
</comment>
<protein>
    <submittedName>
        <fullName evidence="10">DUF1777-domain-containing protein</fullName>
    </submittedName>
</protein>
<evidence type="ECO:0000313" key="10">
    <source>
        <dbReference type="EMBL" id="PBK96716.1"/>
    </source>
</evidence>
<reference evidence="11" key="1">
    <citation type="journal article" date="2017" name="Nat. Ecol. Evol.">
        <title>Genome expansion and lineage-specific genetic innovations in the forest pathogenic fungi Armillaria.</title>
        <authorList>
            <person name="Sipos G."/>
            <person name="Prasanna A.N."/>
            <person name="Walter M.C."/>
            <person name="O'Connor E."/>
            <person name="Balint B."/>
            <person name="Krizsan K."/>
            <person name="Kiss B."/>
            <person name="Hess J."/>
            <person name="Varga T."/>
            <person name="Slot J."/>
            <person name="Riley R."/>
            <person name="Boka B."/>
            <person name="Rigling D."/>
            <person name="Barry K."/>
            <person name="Lee J."/>
            <person name="Mihaltcheva S."/>
            <person name="LaButti K."/>
            <person name="Lipzen A."/>
            <person name="Waldron R."/>
            <person name="Moloney N.M."/>
            <person name="Sperisen C."/>
            <person name="Kredics L."/>
            <person name="Vagvoelgyi C."/>
            <person name="Patrignani A."/>
            <person name="Fitzpatrick D."/>
            <person name="Nagy I."/>
            <person name="Doyle S."/>
            <person name="Anderson J.B."/>
            <person name="Grigoriev I.V."/>
            <person name="Gueldener U."/>
            <person name="Muensterkoetter M."/>
            <person name="Nagy L.G."/>
        </authorList>
    </citation>
    <scope>NUCLEOTIDE SEQUENCE [LARGE SCALE GENOMIC DNA]</scope>
    <source>
        <strain evidence="11">Ar21-2</strain>
    </source>
</reference>
<organism evidence="10 11">
    <name type="scientific">Armillaria gallica</name>
    <name type="common">Bulbous honey fungus</name>
    <name type="synonym">Armillaria bulbosa</name>
    <dbReference type="NCBI Taxonomy" id="47427"/>
    <lineage>
        <taxon>Eukaryota</taxon>
        <taxon>Fungi</taxon>
        <taxon>Dikarya</taxon>
        <taxon>Basidiomycota</taxon>
        <taxon>Agaricomycotina</taxon>
        <taxon>Agaricomycetes</taxon>
        <taxon>Agaricomycetidae</taxon>
        <taxon>Agaricales</taxon>
        <taxon>Marasmiineae</taxon>
        <taxon>Physalacriaceae</taxon>
        <taxon>Armillaria</taxon>
    </lineage>
</organism>
<evidence type="ECO:0000259" key="9">
    <source>
        <dbReference type="Pfam" id="PF08648"/>
    </source>
</evidence>
<evidence type="ECO:0000256" key="4">
    <source>
        <dbReference type="ARBA" id="ARBA00011825"/>
    </source>
</evidence>
<evidence type="ECO:0000256" key="2">
    <source>
        <dbReference type="ARBA" id="ARBA00004123"/>
    </source>
</evidence>
<dbReference type="STRING" id="47427.A0A2H3EAP2"/>
<evidence type="ECO:0000256" key="6">
    <source>
        <dbReference type="ARBA" id="ARBA00023187"/>
    </source>
</evidence>
<dbReference type="GO" id="GO:0071011">
    <property type="term" value="C:precatalytic spliceosome"/>
    <property type="evidence" value="ECO:0007669"/>
    <property type="project" value="TreeGrafter"/>
</dbReference>
<dbReference type="OrthoDB" id="21368at2759"/>
<dbReference type="Proteomes" id="UP000217790">
    <property type="component" value="Unassembled WGS sequence"/>
</dbReference>
<evidence type="ECO:0000256" key="8">
    <source>
        <dbReference type="SAM" id="MobiDB-lite"/>
    </source>
</evidence>
<dbReference type="PANTHER" id="PTHR31077">
    <property type="entry name" value="U4/U6.U5 SMALL NUCLEAR RIBONUCLEOPROTEIN 27 KDA PROTEIN"/>
    <property type="match status" value="1"/>
</dbReference>
<comment type="subcellular location">
    <subcellularLocation>
        <location evidence="2">Nucleus</location>
    </subcellularLocation>
</comment>
<dbReference type="EMBL" id="KZ293650">
    <property type="protein sequence ID" value="PBK96716.1"/>
    <property type="molecule type" value="Genomic_DNA"/>
</dbReference>
<evidence type="ECO:0000256" key="5">
    <source>
        <dbReference type="ARBA" id="ARBA00022664"/>
    </source>
</evidence>
<proteinExistence type="inferred from homology"/>
<dbReference type="GO" id="GO:0008380">
    <property type="term" value="P:RNA splicing"/>
    <property type="evidence" value="ECO:0007669"/>
    <property type="project" value="UniProtKB-KW"/>
</dbReference>